<keyword evidence="5 6" id="KW-0472">Membrane</keyword>
<dbReference type="Proteomes" id="UP000645462">
    <property type="component" value="Unassembled WGS sequence"/>
</dbReference>
<evidence type="ECO:0000256" key="6">
    <source>
        <dbReference type="RuleBase" id="RU366058"/>
    </source>
</evidence>
<reference evidence="9" key="1">
    <citation type="journal article" date="2019" name="Int. J. Syst. Evol. Microbiol.">
        <title>The Global Catalogue of Microorganisms (GCM) 10K type strain sequencing project: providing services to taxonomists for standard genome sequencing and annotation.</title>
        <authorList>
            <consortium name="The Broad Institute Genomics Platform"/>
            <consortium name="The Broad Institute Genome Sequencing Center for Infectious Disease"/>
            <person name="Wu L."/>
            <person name="Ma J."/>
        </authorList>
    </citation>
    <scope>NUCLEOTIDE SEQUENCE [LARGE SCALE GENOMIC DNA]</scope>
    <source>
        <strain evidence="9">CGMCC 1.12478</strain>
    </source>
</reference>
<sequence length="275" mass="29311">MSRVLLRGCKGHLSLKQTATFEEAAHAGLYDMSDMTDTQDTSAWKRHAPLITIVAVAIIGAVTLRDYLSFETLAANRESLEAFRDANYLVTAGLFMLAYVVIVGFSLPGATIATLTGGFLFGVFPGALFNVLAATIGATVIFLAARHGLGEKLAAKMDTSEGAVRKIKDGIDENQWSMLFLIRLVPAVPFFVANLVPALVGVPLYRFFVSTFLGIIPGGVVYTSVGAGLGEVFARGETPNLGIIFEPHILLPILGLCVLAMLPVILKAVRGKKGL</sequence>
<evidence type="ECO:0000259" key="7">
    <source>
        <dbReference type="Pfam" id="PF09335"/>
    </source>
</evidence>
<feature type="transmembrane region" description="Helical" evidence="6">
    <location>
        <begin position="119"/>
        <end position="145"/>
    </location>
</feature>
<dbReference type="PANTHER" id="PTHR12677:SF59">
    <property type="entry name" value="GOLGI APPARATUS MEMBRANE PROTEIN TVP38-RELATED"/>
    <property type="match status" value="1"/>
</dbReference>
<comment type="subcellular location">
    <subcellularLocation>
        <location evidence="1 6">Cell membrane</location>
        <topology evidence="1 6">Multi-pass membrane protein</topology>
    </subcellularLocation>
</comment>
<protein>
    <recommendedName>
        <fullName evidence="6">TVP38/TMEM64 family membrane protein</fullName>
    </recommendedName>
</protein>
<feature type="transmembrane region" description="Helical" evidence="6">
    <location>
        <begin position="48"/>
        <end position="68"/>
    </location>
</feature>
<name>A0ABQ1KPI9_9RHOB</name>
<evidence type="ECO:0000256" key="2">
    <source>
        <dbReference type="ARBA" id="ARBA00022475"/>
    </source>
</evidence>
<evidence type="ECO:0000256" key="5">
    <source>
        <dbReference type="ARBA" id="ARBA00023136"/>
    </source>
</evidence>
<dbReference type="InterPro" id="IPR032816">
    <property type="entry name" value="VTT_dom"/>
</dbReference>
<gene>
    <name evidence="8" type="ORF">GCM10011363_23420</name>
</gene>
<keyword evidence="9" id="KW-1185">Reference proteome</keyword>
<keyword evidence="3 6" id="KW-0812">Transmembrane</keyword>
<dbReference type="PANTHER" id="PTHR12677">
    <property type="entry name" value="GOLGI APPARATUS MEMBRANE PROTEIN TVP38-RELATED"/>
    <property type="match status" value="1"/>
</dbReference>
<comment type="caution">
    <text evidence="8">The sequence shown here is derived from an EMBL/GenBank/DDBJ whole genome shotgun (WGS) entry which is preliminary data.</text>
</comment>
<comment type="similarity">
    <text evidence="6">Belongs to the TVP38/TMEM64 family.</text>
</comment>
<dbReference type="Pfam" id="PF09335">
    <property type="entry name" value="VTT_dom"/>
    <property type="match status" value="1"/>
</dbReference>
<feature type="transmembrane region" description="Helical" evidence="6">
    <location>
        <begin position="180"/>
        <end position="200"/>
    </location>
</feature>
<keyword evidence="4 6" id="KW-1133">Transmembrane helix</keyword>
<feature type="transmembrane region" description="Helical" evidence="6">
    <location>
        <begin position="207"/>
        <end position="229"/>
    </location>
</feature>
<evidence type="ECO:0000256" key="3">
    <source>
        <dbReference type="ARBA" id="ARBA00022692"/>
    </source>
</evidence>
<organism evidence="8 9">
    <name type="scientific">Marivita lacus</name>
    <dbReference type="NCBI Taxonomy" id="1323742"/>
    <lineage>
        <taxon>Bacteria</taxon>
        <taxon>Pseudomonadati</taxon>
        <taxon>Pseudomonadota</taxon>
        <taxon>Alphaproteobacteria</taxon>
        <taxon>Rhodobacterales</taxon>
        <taxon>Roseobacteraceae</taxon>
        <taxon>Marivita</taxon>
    </lineage>
</organism>
<evidence type="ECO:0000256" key="1">
    <source>
        <dbReference type="ARBA" id="ARBA00004651"/>
    </source>
</evidence>
<evidence type="ECO:0000313" key="9">
    <source>
        <dbReference type="Proteomes" id="UP000645462"/>
    </source>
</evidence>
<feature type="transmembrane region" description="Helical" evidence="6">
    <location>
        <begin position="88"/>
        <end position="107"/>
    </location>
</feature>
<keyword evidence="2 6" id="KW-1003">Cell membrane</keyword>
<evidence type="ECO:0000313" key="8">
    <source>
        <dbReference type="EMBL" id="GGC06053.1"/>
    </source>
</evidence>
<proteinExistence type="inferred from homology"/>
<feature type="domain" description="VTT" evidence="7">
    <location>
        <begin position="111"/>
        <end position="227"/>
    </location>
</feature>
<evidence type="ECO:0000256" key="4">
    <source>
        <dbReference type="ARBA" id="ARBA00022989"/>
    </source>
</evidence>
<dbReference type="InterPro" id="IPR015414">
    <property type="entry name" value="TMEM64"/>
</dbReference>
<dbReference type="EMBL" id="BMFC01000005">
    <property type="protein sequence ID" value="GGC06053.1"/>
    <property type="molecule type" value="Genomic_DNA"/>
</dbReference>
<accession>A0ABQ1KPI9</accession>
<feature type="transmembrane region" description="Helical" evidence="6">
    <location>
        <begin position="249"/>
        <end position="269"/>
    </location>
</feature>